<dbReference type="AlphaFoldDB" id="A0A101GSN0"/>
<feature type="transmembrane region" description="Helical" evidence="1">
    <location>
        <begin position="29"/>
        <end position="46"/>
    </location>
</feature>
<sequence length="155" mass="16632">MEHDLRLLVLALGVGGVAVLSLASAELLYAGVLCCLLVVLLILRPGDGRHRWFGTLCIGELVVVAVAGAGRWEALVVQLLVLGMLLRMTVSPRTVREYAHFAVFGVSASAFVLYADQLFHTAPVLLQLGAGCMILVGVSGLYESLLNWRWTGDEA</sequence>
<proteinExistence type="predicted"/>
<evidence type="ECO:0000313" key="5">
    <source>
        <dbReference type="Proteomes" id="UP000054598"/>
    </source>
</evidence>
<accession>A0A101GSN0</accession>
<comment type="caution">
    <text evidence="2">The sequence shown here is derived from an EMBL/GenBank/DDBJ whole genome shotgun (WGS) entry which is preliminary data.</text>
</comment>
<dbReference type="Proteomes" id="UP000054598">
    <property type="component" value="Unassembled WGS sequence"/>
</dbReference>
<reference evidence="2" key="1">
    <citation type="journal article" date="2015" name="MBio">
        <title>Genome-resolved metagenomic analysis reveals roles for candidate phyla and other microbial community members in biogeochemical transformations in oil reservoirs.</title>
        <authorList>
            <person name="Hu P."/>
            <person name="Tom L."/>
            <person name="Singh A."/>
            <person name="Thomas B.C."/>
            <person name="Baker B.J."/>
            <person name="Piceno Y.M."/>
            <person name="Andersen G.L."/>
            <person name="Banfield J.F."/>
        </authorList>
    </citation>
    <scope>NUCLEOTIDE SEQUENCE [LARGE SCALE GENOMIC DNA]</scope>
    <source>
        <strain evidence="2">62_101</strain>
        <strain evidence="3">63_41</strain>
    </source>
</reference>
<keyword evidence="1" id="KW-0812">Transmembrane</keyword>
<feature type="transmembrane region" description="Helical" evidence="1">
    <location>
        <begin position="122"/>
        <end position="142"/>
    </location>
</feature>
<dbReference type="EMBL" id="LGGD01000001">
    <property type="protein sequence ID" value="KUK63948.1"/>
    <property type="molecule type" value="Genomic_DNA"/>
</dbReference>
<dbReference type="Proteomes" id="UP000054323">
    <property type="component" value="Unassembled WGS sequence"/>
</dbReference>
<evidence type="ECO:0000256" key="1">
    <source>
        <dbReference type="SAM" id="Phobius"/>
    </source>
</evidence>
<keyword evidence="1" id="KW-1133">Transmembrane helix</keyword>
<feature type="transmembrane region" description="Helical" evidence="1">
    <location>
        <begin position="98"/>
        <end position="115"/>
    </location>
</feature>
<reference evidence="4 5" key="2">
    <citation type="journal article" date="2015" name="MBio">
        <title>Genome-Resolved Metagenomic Analysis Reveals Roles for Candidate Phyla and Other Microbial Community Members in Biogeochemical Transformations in Oil Reservoirs.</title>
        <authorList>
            <person name="Hu P."/>
            <person name="Tom L."/>
            <person name="Singh A."/>
            <person name="Thomas B.C."/>
            <person name="Baker B.J."/>
            <person name="Piceno Y.M."/>
            <person name="Andersen G.L."/>
            <person name="Banfield J.F."/>
        </authorList>
    </citation>
    <scope>NUCLEOTIDE SEQUENCE [LARGE SCALE GENOMIC DNA]</scope>
</reference>
<evidence type="ECO:0000313" key="2">
    <source>
        <dbReference type="EMBL" id="KUK63948.1"/>
    </source>
</evidence>
<protein>
    <submittedName>
        <fullName evidence="2">Uncharacterized protein</fullName>
    </submittedName>
</protein>
<gene>
    <name evidence="2" type="ORF">XD82_0020</name>
    <name evidence="3" type="ORF">XE10_0047</name>
</gene>
<organism evidence="2 4">
    <name type="scientific">Methanoculleus marisnigri</name>
    <dbReference type="NCBI Taxonomy" id="2198"/>
    <lineage>
        <taxon>Archaea</taxon>
        <taxon>Methanobacteriati</taxon>
        <taxon>Methanobacteriota</taxon>
        <taxon>Stenosarchaea group</taxon>
        <taxon>Methanomicrobia</taxon>
        <taxon>Methanomicrobiales</taxon>
        <taxon>Methanomicrobiaceae</taxon>
        <taxon>Methanoculleus</taxon>
    </lineage>
</organism>
<evidence type="ECO:0000313" key="3">
    <source>
        <dbReference type="EMBL" id="KUL05687.1"/>
    </source>
</evidence>
<name>A0A101GSN0_9EURY</name>
<feature type="transmembrane region" description="Helical" evidence="1">
    <location>
        <begin position="58"/>
        <end position="86"/>
    </location>
</feature>
<dbReference type="EMBL" id="LGHE01000002">
    <property type="protein sequence ID" value="KUL05687.1"/>
    <property type="molecule type" value="Genomic_DNA"/>
</dbReference>
<keyword evidence="1" id="KW-0472">Membrane</keyword>
<evidence type="ECO:0000313" key="4">
    <source>
        <dbReference type="Proteomes" id="UP000054323"/>
    </source>
</evidence>
<feature type="transmembrane region" description="Helical" evidence="1">
    <location>
        <begin position="7"/>
        <end position="23"/>
    </location>
</feature>
<dbReference type="PATRIC" id="fig|2198.3.peg.1434"/>